<dbReference type="EMBL" id="AFAR01000226">
    <property type="protein sequence ID" value="EGF25494.1"/>
    <property type="molecule type" value="Genomic_DNA"/>
</dbReference>
<feature type="domain" description="Tyr recombinase" evidence="6">
    <location>
        <begin position="112"/>
        <end position="293"/>
    </location>
</feature>
<dbReference type="InterPro" id="IPR011010">
    <property type="entry name" value="DNA_brk_join_enz"/>
</dbReference>
<evidence type="ECO:0000256" key="5">
    <source>
        <dbReference type="PROSITE-ProRule" id="PRU01248"/>
    </source>
</evidence>
<dbReference type="PROSITE" id="PS51898">
    <property type="entry name" value="TYR_RECOMBINASE"/>
    <property type="match status" value="1"/>
</dbReference>
<reference evidence="8 9" key="1">
    <citation type="journal article" date="2013" name="Mar. Genomics">
        <title>Expression of sulfatases in Rhodopirellula baltica and the diversity of sulfatases in the genus Rhodopirellula.</title>
        <authorList>
            <person name="Wegner C.E."/>
            <person name="Richter-Heitmann T."/>
            <person name="Klindworth A."/>
            <person name="Klockow C."/>
            <person name="Richter M."/>
            <person name="Achstetter T."/>
            <person name="Glockner F.O."/>
            <person name="Harder J."/>
        </authorList>
    </citation>
    <scope>NUCLEOTIDE SEQUENCE [LARGE SCALE GENOMIC DNA]</scope>
    <source>
        <strain evidence="8 9">WH47</strain>
    </source>
</reference>
<protein>
    <submittedName>
        <fullName evidence="8">Phage integrase family protein</fullName>
    </submittedName>
</protein>
<dbReference type="PANTHER" id="PTHR30349">
    <property type="entry name" value="PHAGE INTEGRASE-RELATED"/>
    <property type="match status" value="1"/>
</dbReference>
<dbReference type="InterPro" id="IPR013762">
    <property type="entry name" value="Integrase-like_cat_sf"/>
</dbReference>
<dbReference type="Pfam" id="PF00589">
    <property type="entry name" value="Phage_integrase"/>
    <property type="match status" value="1"/>
</dbReference>
<dbReference type="PANTHER" id="PTHR30349:SF64">
    <property type="entry name" value="PROPHAGE INTEGRASE INTD-RELATED"/>
    <property type="match status" value="1"/>
</dbReference>
<gene>
    <name evidence="8" type="ORF">RBWH47_05026</name>
</gene>
<dbReference type="RefSeq" id="WP_007328474.1">
    <property type="nucleotide sequence ID" value="NZ_AFAR01000226.1"/>
</dbReference>
<dbReference type="GO" id="GO:0015074">
    <property type="term" value="P:DNA integration"/>
    <property type="evidence" value="ECO:0007669"/>
    <property type="project" value="UniProtKB-KW"/>
</dbReference>
<dbReference type="PROSITE" id="PS51900">
    <property type="entry name" value="CB"/>
    <property type="match status" value="1"/>
</dbReference>
<keyword evidence="4" id="KW-0233">DNA recombination</keyword>
<evidence type="ECO:0000256" key="1">
    <source>
        <dbReference type="ARBA" id="ARBA00008857"/>
    </source>
</evidence>
<dbReference type="InterPro" id="IPR002104">
    <property type="entry name" value="Integrase_catalytic"/>
</dbReference>
<evidence type="ECO:0000259" key="6">
    <source>
        <dbReference type="PROSITE" id="PS51898"/>
    </source>
</evidence>
<accession>F2AXW4</accession>
<sequence>MVNYDHPPKSSRHFDGSLYQTMSDDLQLAGLSKRTVHGYLRAVRQLADWAQTQPDHVTELQLRKYFLHLKNERQFAYGSIRVAFSGIKFFYTRTCKRNWETLATMKLQQAKTLPEVLTIDQVHAIIDACRTERIALFYWTTYSMGLRLDETRNLQVGDIDGKRMMVHIHRGKGAKDRYIPLPAETLLWLRRHWATHRHPRFLFPAEGRDHKQSSTSQTPIQTSTVQKAIGKISVKLRFQKKVSTHTLRHSYATHLLEAGVSLKVIQKYLGHSSLQTTMVYLHLTETAEANAREEIEKLFGNLPGRWLPGSRE</sequence>
<dbReference type="Gene3D" id="1.10.150.130">
    <property type="match status" value="1"/>
</dbReference>
<evidence type="ECO:0000259" key="7">
    <source>
        <dbReference type="PROSITE" id="PS51900"/>
    </source>
</evidence>
<dbReference type="AlphaFoldDB" id="F2AXW4"/>
<dbReference type="GO" id="GO:0006310">
    <property type="term" value="P:DNA recombination"/>
    <property type="evidence" value="ECO:0007669"/>
    <property type="project" value="UniProtKB-KW"/>
</dbReference>
<dbReference type="InterPro" id="IPR004107">
    <property type="entry name" value="Integrase_SAM-like_N"/>
</dbReference>
<evidence type="ECO:0000313" key="8">
    <source>
        <dbReference type="EMBL" id="EGF25494.1"/>
    </source>
</evidence>
<dbReference type="InterPro" id="IPR050090">
    <property type="entry name" value="Tyrosine_recombinase_XerCD"/>
</dbReference>
<name>F2AXW4_RHOBT</name>
<comment type="similarity">
    <text evidence="1">Belongs to the 'phage' integrase family.</text>
</comment>
<dbReference type="InterPro" id="IPR044068">
    <property type="entry name" value="CB"/>
</dbReference>
<keyword evidence="3 5" id="KW-0238">DNA-binding</keyword>
<dbReference type="PATRIC" id="fig|991778.3.peg.4834"/>
<keyword evidence="2" id="KW-0229">DNA integration</keyword>
<dbReference type="InterPro" id="IPR010998">
    <property type="entry name" value="Integrase_recombinase_N"/>
</dbReference>
<dbReference type="GO" id="GO:0003677">
    <property type="term" value="F:DNA binding"/>
    <property type="evidence" value="ECO:0007669"/>
    <property type="project" value="UniProtKB-UniRule"/>
</dbReference>
<comment type="caution">
    <text evidence="8">The sequence shown here is derived from an EMBL/GenBank/DDBJ whole genome shotgun (WGS) entry which is preliminary data.</text>
</comment>
<evidence type="ECO:0000256" key="2">
    <source>
        <dbReference type="ARBA" id="ARBA00022908"/>
    </source>
</evidence>
<evidence type="ECO:0000256" key="4">
    <source>
        <dbReference type="ARBA" id="ARBA00023172"/>
    </source>
</evidence>
<feature type="domain" description="Core-binding (CB)" evidence="7">
    <location>
        <begin position="13"/>
        <end position="95"/>
    </location>
</feature>
<evidence type="ECO:0000256" key="3">
    <source>
        <dbReference type="ARBA" id="ARBA00023125"/>
    </source>
</evidence>
<dbReference type="Gene3D" id="1.10.443.10">
    <property type="entry name" value="Intergrase catalytic core"/>
    <property type="match status" value="1"/>
</dbReference>
<proteinExistence type="inferred from homology"/>
<dbReference type="Proteomes" id="UP000006222">
    <property type="component" value="Unassembled WGS sequence"/>
</dbReference>
<organism evidence="8 9">
    <name type="scientific">Rhodopirellula baltica WH47</name>
    <dbReference type="NCBI Taxonomy" id="991778"/>
    <lineage>
        <taxon>Bacteria</taxon>
        <taxon>Pseudomonadati</taxon>
        <taxon>Planctomycetota</taxon>
        <taxon>Planctomycetia</taxon>
        <taxon>Pirellulales</taxon>
        <taxon>Pirellulaceae</taxon>
        <taxon>Rhodopirellula</taxon>
    </lineage>
</organism>
<dbReference type="Pfam" id="PF13495">
    <property type="entry name" value="Phage_int_SAM_4"/>
    <property type="match status" value="1"/>
</dbReference>
<dbReference type="SUPFAM" id="SSF56349">
    <property type="entry name" value="DNA breaking-rejoining enzymes"/>
    <property type="match status" value="1"/>
</dbReference>
<evidence type="ECO:0000313" key="9">
    <source>
        <dbReference type="Proteomes" id="UP000006222"/>
    </source>
</evidence>